<dbReference type="PROSITE" id="PS50817">
    <property type="entry name" value="INTEIN_N_TER"/>
    <property type="match status" value="1"/>
</dbReference>
<dbReference type="Proteomes" id="UP000263928">
    <property type="component" value="Unassembled WGS sequence"/>
</dbReference>
<dbReference type="NCBIfam" id="TIGR01443">
    <property type="entry name" value="intein_Cterm"/>
    <property type="match status" value="1"/>
</dbReference>
<evidence type="ECO:0000259" key="2">
    <source>
        <dbReference type="SMART" id="SM00306"/>
    </source>
</evidence>
<dbReference type="SMART" id="SM00306">
    <property type="entry name" value="HintN"/>
    <property type="match status" value="1"/>
</dbReference>
<keyword evidence="4" id="KW-1185">Reference proteome</keyword>
<dbReference type="InterPro" id="IPR030934">
    <property type="entry name" value="Intein_C"/>
</dbReference>
<keyword evidence="1" id="KW-0472">Membrane</keyword>
<dbReference type="SUPFAM" id="SSF51294">
    <property type="entry name" value="Hedgehog/intein (Hint) domain"/>
    <property type="match status" value="1"/>
</dbReference>
<dbReference type="AlphaFoldDB" id="A0A383SB99"/>
<dbReference type="Pfam" id="PF07591">
    <property type="entry name" value="PT-HINT"/>
    <property type="match status" value="1"/>
</dbReference>
<dbReference type="EMBL" id="UNQJ01000050">
    <property type="protein sequence ID" value="SYZ34694.1"/>
    <property type="molecule type" value="Genomic_DNA"/>
</dbReference>
<organism evidence="3 4">
    <name type="scientific">Propionibacterium australiense</name>
    <dbReference type="NCBI Taxonomy" id="119981"/>
    <lineage>
        <taxon>Bacteria</taxon>
        <taxon>Bacillati</taxon>
        <taxon>Actinomycetota</taxon>
        <taxon>Actinomycetes</taxon>
        <taxon>Propionibacteriales</taxon>
        <taxon>Propionibacteriaceae</taxon>
        <taxon>Propionibacterium</taxon>
    </lineage>
</organism>
<feature type="transmembrane region" description="Helical" evidence="1">
    <location>
        <begin position="63"/>
        <end position="89"/>
    </location>
</feature>
<gene>
    <name evidence="3" type="ORF">PROPAUS_2749</name>
</gene>
<reference evidence="4" key="1">
    <citation type="submission" date="2018-08" db="EMBL/GenBank/DDBJ databases">
        <authorList>
            <person name="Hornung B."/>
        </authorList>
    </citation>
    <scope>NUCLEOTIDE SEQUENCE [LARGE SCALE GENOMIC DNA]</scope>
</reference>
<accession>A0A383SB99</accession>
<keyword evidence="1" id="KW-1133">Transmembrane helix</keyword>
<dbReference type="InterPro" id="IPR036844">
    <property type="entry name" value="Hint_dom_sf"/>
</dbReference>
<dbReference type="Gene3D" id="2.170.16.10">
    <property type="entry name" value="Hedgehog/Intein (Hint) domain"/>
    <property type="match status" value="1"/>
</dbReference>
<evidence type="ECO:0000256" key="1">
    <source>
        <dbReference type="SAM" id="Phobius"/>
    </source>
</evidence>
<dbReference type="GO" id="GO:0016539">
    <property type="term" value="P:intein-mediated protein splicing"/>
    <property type="evidence" value="ECO:0007669"/>
    <property type="project" value="InterPro"/>
</dbReference>
<protein>
    <submittedName>
        <fullName evidence="3">Intein_Cterm: intein C-terminal splicing region</fullName>
    </submittedName>
</protein>
<feature type="domain" description="Hint" evidence="2">
    <location>
        <begin position="200"/>
        <end position="296"/>
    </location>
</feature>
<dbReference type="InterPro" id="IPR006141">
    <property type="entry name" value="Intein_N"/>
</dbReference>
<sequence length="440" mass="46266">PQGPTTGAGWAGNPYSYAANNPVGFTDPTGLHPLSDAEFDQWKDQHKSTLAKAGDWIGDNWEYLAAGAMVVAGVALMFTGVGGAAGLALMSLSGALTSGGISMAQQKHDNGSVDLGTLGKEMAIGAIPIPGGGAAKGAGAIGREAAEGVGREVTETVGREAAEQAASRTGKQELSNIGKNAANDIGDDTARAAHNACNGGNCFVADTPVLMADGTSKPIQDVQAGDEVVAYDPDTDTTCSRTVTRTFVHEQVETLVVRLEDSGSVETTAGHPFLTRDRGWTPAGHLKPGDQLHTPDDTWATVTSVNATGHTRTVYNLEIDDLHTYHVRAGNTWTTVHNMCPKKEVLPTPSVQSSKLQNIVNNLYKGTTNPKRIGNGTTMDAIRHELETGGAVHGRTHSIKGQESIRGLEKWLNKNPNADWHDRLVAQSLVDDLKSALGIV</sequence>
<feature type="non-terminal residue" evidence="3">
    <location>
        <position position="1"/>
    </location>
</feature>
<keyword evidence="1" id="KW-0812">Transmembrane</keyword>
<dbReference type="InterPro" id="IPR003587">
    <property type="entry name" value="Hint_dom_N"/>
</dbReference>
<dbReference type="RefSeq" id="WP_259340994.1">
    <property type="nucleotide sequence ID" value="NZ_UNQJ01000050.1"/>
</dbReference>
<dbReference type="CDD" id="cd00081">
    <property type="entry name" value="Hint"/>
    <property type="match status" value="1"/>
</dbReference>
<evidence type="ECO:0000313" key="4">
    <source>
        <dbReference type="Proteomes" id="UP000263928"/>
    </source>
</evidence>
<proteinExistence type="predicted"/>
<evidence type="ECO:0000313" key="3">
    <source>
        <dbReference type="EMBL" id="SYZ34694.1"/>
    </source>
</evidence>
<name>A0A383SB99_9ACTN</name>